<keyword evidence="1" id="KW-0812">Transmembrane</keyword>
<reference evidence="2" key="1">
    <citation type="journal article" date="2014" name="Int. J. Syst. Evol. Microbiol.">
        <title>Complete genome of a new Firmicutes species belonging to the dominant human colonic microbiota ('Ruminococcus bicirculans') reveals two chromosomes and a selective capacity to utilize plant glucans.</title>
        <authorList>
            <consortium name="NISC Comparative Sequencing Program"/>
            <person name="Wegmann U."/>
            <person name="Louis P."/>
            <person name="Goesmann A."/>
            <person name="Henrissat B."/>
            <person name="Duncan S.H."/>
            <person name="Flint H.J."/>
        </authorList>
    </citation>
    <scope>NUCLEOTIDE SEQUENCE</scope>
    <source>
        <strain evidence="2">NBRC 107169</strain>
    </source>
</reference>
<dbReference type="EMBL" id="BSNI01000002">
    <property type="protein sequence ID" value="GLQ17536.1"/>
    <property type="molecule type" value="Genomic_DNA"/>
</dbReference>
<dbReference type="Proteomes" id="UP001161405">
    <property type="component" value="Unassembled WGS sequence"/>
</dbReference>
<gene>
    <name evidence="2" type="ORF">GCM10007879_17850</name>
</gene>
<keyword evidence="1" id="KW-1133">Transmembrane helix</keyword>
<keyword evidence="1" id="KW-0472">Membrane</keyword>
<evidence type="ECO:0008006" key="4">
    <source>
        <dbReference type="Google" id="ProtNLM"/>
    </source>
</evidence>
<dbReference type="PANTHER" id="PTHR35813:SF1">
    <property type="entry name" value="INNER MEMBRANE PROTEIN YBAN"/>
    <property type="match status" value="1"/>
</dbReference>
<feature type="transmembrane region" description="Helical" evidence="1">
    <location>
        <begin position="76"/>
        <end position="94"/>
    </location>
</feature>
<reference evidence="2" key="2">
    <citation type="submission" date="2023-01" db="EMBL/GenBank/DDBJ databases">
        <title>Draft genome sequence of Maritalea porphyrae strain NBRC 107169.</title>
        <authorList>
            <person name="Sun Q."/>
            <person name="Mori K."/>
        </authorList>
    </citation>
    <scope>NUCLEOTIDE SEQUENCE</scope>
    <source>
        <strain evidence="2">NBRC 107169</strain>
    </source>
</reference>
<feature type="transmembrane region" description="Helical" evidence="1">
    <location>
        <begin position="100"/>
        <end position="117"/>
    </location>
</feature>
<dbReference type="PANTHER" id="PTHR35813">
    <property type="entry name" value="INNER MEMBRANE PROTEIN YBAN"/>
    <property type="match status" value="1"/>
</dbReference>
<protein>
    <recommendedName>
        <fullName evidence="4">DUF454 domain-containing protein</fullName>
    </recommendedName>
</protein>
<evidence type="ECO:0000313" key="3">
    <source>
        <dbReference type="Proteomes" id="UP001161405"/>
    </source>
</evidence>
<proteinExistence type="predicted"/>
<name>A0ABQ5UR22_9HYPH</name>
<dbReference type="PIRSF" id="PIRSF016789">
    <property type="entry name" value="DUF454"/>
    <property type="match status" value="1"/>
</dbReference>
<feature type="transmembrane region" description="Helical" evidence="1">
    <location>
        <begin position="12"/>
        <end position="43"/>
    </location>
</feature>
<organism evidence="2 3">
    <name type="scientific">Maritalea porphyrae</name>
    <dbReference type="NCBI Taxonomy" id="880732"/>
    <lineage>
        <taxon>Bacteria</taxon>
        <taxon>Pseudomonadati</taxon>
        <taxon>Pseudomonadota</taxon>
        <taxon>Alphaproteobacteria</taxon>
        <taxon>Hyphomicrobiales</taxon>
        <taxon>Devosiaceae</taxon>
        <taxon>Maritalea</taxon>
    </lineage>
</organism>
<dbReference type="RefSeq" id="WP_284363753.1">
    <property type="nucleotide sequence ID" value="NZ_BSNI01000002.1"/>
</dbReference>
<evidence type="ECO:0000256" key="1">
    <source>
        <dbReference type="SAM" id="Phobius"/>
    </source>
</evidence>
<keyword evidence="3" id="KW-1185">Reference proteome</keyword>
<dbReference type="Pfam" id="PF04304">
    <property type="entry name" value="DUF454"/>
    <property type="match status" value="1"/>
</dbReference>
<sequence>MNSFKRTMWLSAGLISFGLGFVGAFLPLLPTTPFMLLAVFCFARSSDRLHNWLVNHPQFGPAIQDWNERGAIAPRVKVIAVLSMLAVLAISYVVGVPMHVVIIQIVTLCAVATFILTRPSS</sequence>
<accession>A0ABQ5UR22</accession>
<comment type="caution">
    <text evidence="2">The sequence shown here is derived from an EMBL/GenBank/DDBJ whole genome shotgun (WGS) entry which is preliminary data.</text>
</comment>
<dbReference type="InterPro" id="IPR007401">
    <property type="entry name" value="DUF454"/>
</dbReference>
<evidence type="ECO:0000313" key="2">
    <source>
        <dbReference type="EMBL" id="GLQ17536.1"/>
    </source>
</evidence>